<keyword evidence="1" id="KW-0808">Transferase</keyword>
<dbReference type="EC" id="2.3.1.-" evidence="1"/>
<dbReference type="GO" id="GO:0016746">
    <property type="term" value="F:acyltransferase activity"/>
    <property type="evidence" value="ECO:0007669"/>
    <property type="project" value="UniProtKB-KW"/>
</dbReference>
<proteinExistence type="predicted"/>
<dbReference type="EMBL" id="LR134356">
    <property type="protein sequence ID" value="VEG58251.1"/>
    <property type="molecule type" value="Genomic_DNA"/>
</dbReference>
<reference evidence="1 2" key="1">
    <citation type="submission" date="2018-12" db="EMBL/GenBank/DDBJ databases">
        <authorList>
            <consortium name="Pathogen Informatics"/>
        </authorList>
    </citation>
    <scope>NUCLEOTIDE SEQUENCE [LARGE SCALE GENOMIC DNA]</scope>
    <source>
        <strain evidence="1 2">NCTC10437</strain>
    </source>
</reference>
<protein>
    <submittedName>
        <fullName evidence="1">Gcn5-related N-acetyltransferase</fullName>
        <ecNumber evidence="1">2.3.1.-</ecNumber>
        <ecNumber evidence="1">2.8.3.-</ecNumber>
    </submittedName>
</protein>
<dbReference type="STRING" id="1791.GCA_001049355_05351"/>
<gene>
    <name evidence="1" type="ORF">NCTC10437_05279</name>
</gene>
<keyword evidence="1" id="KW-0012">Acyltransferase</keyword>
<dbReference type="Gene3D" id="3.40.630.30">
    <property type="match status" value="1"/>
</dbReference>
<dbReference type="Proteomes" id="UP000279306">
    <property type="component" value="Chromosome"/>
</dbReference>
<dbReference type="KEGG" id="mauu:NCTC10437_05279"/>
<accession>A0A3S4S7M8</accession>
<name>A0A3S4S7M8_MYCAU</name>
<sequence>MESMPATIWPLNDLVVSTPRLTLRYLNDELSKQIAELAAAGIHDPATMPFSEPWTDVPSPLSMTRPQWETVRRSDIEITGLRKAREFLGL</sequence>
<organism evidence="1 2">
    <name type="scientific">Mycolicibacterium aurum</name>
    <name type="common">Mycobacterium aurum</name>
    <dbReference type="NCBI Taxonomy" id="1791"/>
    <lineage>
        <taxon>Bacteria</taxon>
        <taxon>Bacillati</taxon>
        <taxon>Actinomycetota</taxon>
        <taxon>Actinomycetes</taxon>
        <taxon>Mycobacteriales</taxon>
        <taxon>Mycobacteriaceae</taxon>
        <taxon>Mycolicibacterium</taxon>
    </lineage>
</organism>
<evidence type="ECO:0000313" key="1">
    <source>
        <dbReference type="EMBL" id="VEG58251.1"/>
    </source>
</evidence>
<evidence type="ECO:0000313" key="2">
    <source>
        <dbReference type="Proteomes" id="UP000279306"/>
    </source>
</evidence>
<dbReference type="AlphaFoldDB" id="A0A3S4S7M8"/>
<dbReference type="EC" id="2.8.3.-" evidence="1"/>
<keyword evidence="2" id="KW-1185">Reference proteome</keyword>